<evidence type="ECO:0000259" key="3">
    <source>
        <dbReference type="Pfam" id="PF01361"/>
    </source>
</evidence>
<evidence type="ECO:0000256" key="2">
    <source>
        <dbReference type="ARBA" id="ARBA00023235"/>
    </source>
</evidence>
<sequence>MPIIHVEMFPDRTVDQKRNLARELTDGFVRACGGPGDRLHVIITEIDREDWSVGGELMSDR</sequence>
<proteinExistence type="inferred from homology"/>
<keyword evidence="2" id="KW-0413">Isomerase</keyword>
<accession>A0A381P6R8</accession>
<dbReference type="InterPro" id="IPR014347">
    <property type="entry name" value="Tautomerase/MIF_sf"/>
</dbReference>
<dbReference type="PANTHER" id="PTHR35530:SF1">
    <property type="entry name" value="2-HYDROXYMUCONATE TAUTOMERASE"/>
    <property type="match status" value="1"/>
</dbReference>
<protein>
    <recommendedName>
        <fullName evidence="3">4-oxalocrotonate tautomerase-like domain-containing protein</fullName>
    </recommendedName>
</protein>
<dbReference type="SUPFAM" id="SSF55331">
    <property type="entry name" value="Tautomerase/MIF"/>
    <property type="match status" value="1"/>
</dbReference>
<feature type="domain" description="4-oxalocrotonate tautomerase-like" evidence="3">
    <location>
        <begin position="2"/>
        <end position="61"/>
    </location>
</feature>
<reference evidence="4" key="1">
    <citation type="submission" date="2018-05" db="EMBL/GenBank/DDBJ databases">
        <authorList>
            <person name="Lanie J.A."/>
            <person name="Ng W.-L."/>
            <person name="Kazmierczak K.M."/>
            <person name="Andrzejewski T.M."/>
            <person name="Davidsen T.M."/>
            <person name="Wayne K.J."/>
            <person name="Tettelin H."/>
            <person name="Glass J.I."/>
            <person name="Rusch D."/>
            <person name="Podicherti R."/>
            <person name="Tsui H.-C.T."/>
            <person name="Winkler M.E."/>
        </authorList>
    </citation>
    <scope>NUCLEOTIDE SEQUENCE</scope>
</reference>
<dbReference type="EMBL" id="UINC01000883">
    <property type="protein sequence ID" value="SUZ62632.1"/>
    <property type="molecule type" value="Genomic_DNA"/>
</dbReference>
<name>A0A381P6R8_9ZZZZ</name>
<dbReference type="Gene3D" id="3.30.429.10">
    <property type="entry name" value="Macrophage Migration Inhibitory Factor"/>
    <property type="match status" value="1"/>
</dbReference>
<evidence type="ECO:0000313" key="4">
    <source>
        <dbReference type="EMBL" id="SUZ62632.1"/>
    </source>
</evidence>
<dbReference type="PANTHER" id="PTHR35530">
    <property type="entry name" value="TAUTOMERASE-RELATED"/>
    <property type="match status" value="1"/>
</dbReference>
<comment type="similarity">
    <text evidence="1">Belongs to the 4-oxalocrotonate tautomerase family.</text>
</comment>
<evidence type="ECO:0000256" key="1">
    <source>
        <dbReference type="ARBA" id="ARBA00006723"/>
    </source>
</evidence>
<dbReference type="InterPro" id="IPR004370">
    <property type="entry name" value="4-OT-like_dom"/>
</dbReference>
<dbReference type="NCBIfam" id="NF002571">
    <property type="entry name" value="PRK02220.1"/>
    <property type="match status" value="1"/>
</dbReference>
<dbReference type="AlphaFoldDB" id="A0A381P6R8"/>
<dbReference type="GO" id="GO:0016853">
    <property type="term" value="F:isomerase activity"/>
    <property type="evidence" value="ECO:0007669"/>
    <property type="project" value="UniProtKB-KW"/>
</dbReference>
<organism evidence="4">
    <name type="scientific">marine metagenome</name>
    <dbReference type="NCBI Taxonomy" id="408172"/>
    <lineage>
        <taxon>unclassified sequences</taxon>
        <taxon>metagenomes</taxon>
        <taxon>ecological metagenomes</taxon>
    </lineage>
</organism>
<dbReference type="Pfam" id="PF01361">
    <property type="entry name" value="Tautomerase"/>
    <property type="match status" value="1"/>
</dbReference>
<gene>
    <name evidence="4" type="ORF">METZ01_LOCUS15486</name>
</gene>